<dbReference type="AlphaFoldDB" id="A0A8J1UZ36"/>
<evidence type="ECO:0000313" key="4">
    <source>
        <dbReference type="Proteomes" id="UP000749559"/>
    </source>
</evidence>
<feature type="compositionally biased region" description="Polar residues" evidence="1">
    <location>
        <begin position="184"/>
        <end position="200"/>
    </location>
</feature>
<feature type="signal peptide" evidence="2">
    <location>
        <begin position="1"/>
        <end position="22"/>
    </location>
</feature>
<dbReference type="Gene3D" id="3.10.100.10">
    <property type="entry name" value="Mannose-Binding Protein A, subunit A"/>
    <property type="match status" value="1"/>
</dbReference>
<keyword evidence="2" id="KW-0732">Signal</keyword>
<name>A0A8J1UZ36_OWEFU</name>
<sequence length="810" mass="91275">MRTNGLGFLGVIFAVFLAQGFGEEETVCKGQWGNFYNGSCYLVIEVHWSRRQNHQGASKLCSEMGSRLLSIDTTEEIQQLGVHLNNTIQQNVGVGKEFWIDTWLGGKAVKPKQCLIINNWNNRNGDTSIYNRGVKPCDMRRNWICKGDIGHVNNMVEREMLRNNLAVLSKQLMSQNLAIEEQVRSNGDSGLKQTRRTLTGSRPYHSDTHTSNRMAAMHDHANNIRTVGLGEFAAVLNGVEFRTRHNDFRLNMPSRTDPSYGAMEEIPFPPVPPSVLKKTNVQGQVNEMREYFRAWANQDTKLRDYKPYFRPVLCYLEGMWTNSGDNIEEPFFSDRHFIDAATWSELESKVRFTAATGGKSLQENYSYLPVKIQKLFNDTFPVFAQWNYRIACHPISGDLPLNRFRVVDDVSSRMAFKKTFDQHAKTRAARFELNQWDQDKWRPDGIFHPRAGLLDKLMSEIPGRNNYMANLVDDAFGLPAQGLKPGAGPLNAGFYHRWYKGPRNDAMGVSMRARGYSDSSVFMAMTNQSKVSSVDLDDQCKNVKGKRTCQHYSQRWTYAIPLEIIYLTPLSTWNPYDLEYKGNAYSPLGKTVQAGGRNGGTKPDKAYNGINSRAYYLTPQEFFKGGIVGRDPADTAKGSAGVLDKKGKVRAVKASGIRIFFPNIPGVGTLRQRWPIAPVHGEGSAVWKELEAIKDILFNPQKYRHMYPSGGNVVPPDDGDLSLQVAYTTSDPPGAHSHIVTLTQQQAKDVRNGKSVVAFTSEDNSHQHQLTISYQANPPRYFIAKCDNRNTCWDKHAATLTPVSSFDTAL</sequence>
<organism evidence="3 4">
    <name type="scientific">Owenia fusiformis</name>
    <name type="common">Polychaete worm</name>
    <dbReference type="NCBI Taxonomy" id="6347"/>
    <lineage>
        <taxon>Eukaryota</taxon>
        <taxon>Metazoa</taxon>
        <taxon>Spiralia</taxon>
        <taxon>Lophotrochozoa</taxon>
        <taxon>Annelida</taxon>
        <taxon>Polychaeta</taxon>
        <taxon>Sedentaria</taxon>
        <taxon>Canalipalpata</taxon>
        <taxon>Sabellida</taxon>
        <taxon>Oweniida</taxon>
        <taxon>Oweniidae</taxon>
        <taxon>Owenia</taxon>
    </lineage>
</organism>
<evidence type="ECO:0000256" key="1">
    <source>
        <dbReference type="SAM" id="MobiDB-lite"/>
    </source>
</evidence>
<reference evidence="3" key="1">
    <citation type="submission" date="2022-03" db="EMBL/GenBank/DDBJ databases">
        <authorList>
            <person name="Martin C."/>
        </authorList>
    </citation>
    <scope>NUCLEOTIDE SEQUENCE</scope>
</reference>
<dbReference type="SUPFAM" id="SSF56436">
    <property type="entry name" value="C-type lectin-like"/>
    <property type="match status" value="1"/>
</dbReference>
<evidence type="ECO:0000313" key="3">
    <source>
        <dbReference type="EMBL" id="CAH1800445.1"/>
    </source>
</evidence>
<keyword evidence="4" id="KW-1185">Reference proteome</keyword>
<accession>A0A8J1UZ36</accession>
<gene>
    <name evidence="3" type="ORF">OFUS_LOCUS24329</name>
</gene>
<feature type="region of interest" description="Disordered" evidence="1">
    <location>
        <begin position="184"/>
        <end position="207"/>
    </location>
</feature>
<evidence type="ECO:0000256" key="2">
    <source>
        <dbReference type="SAM" id="SignalP"/>
    </source>
</evidence>
<dbReference type="OrthoDB" id="6059742at2759"/>
<dbReference type="InterPro" id="IPR001304">
    <property type="entry name" value="C-type_lectin-like"/>
</dbReference>
<protein>
    <submittedName>
        <fullName evidence="3">Uncharacterized protein</fullName>
    </submittedName>
</protein>
<dbReference type="InterPro" id="IPR016186">
    <property type="entry name" value="C-type_lectin-like/link_sf"/>
</dbReference>
<dbReference type="EMBL" id="CAIIXF020000012">
    <property type="protein sequence ID" value="CAH1800445.1"/>
    <property type="molecule type" value="Genomic_DNA"/>
</dbReference>
<dbReference type="Proteomes" id="UP000749559">
    <property type="component" value="Unassembled WGS sequence"/>
</dbReference>
<dbReference type="SMART" id="SM00034">
    <property type="entry name" value="CLECT"/>
    <property type="match status" value="1"/>
</dbReference>
<proteinExistence type="predicted"/>
<feature type="chain" id="PRO_5043344294" evidence="2">
    <location>
        <begin position="23"/>
        <end position="810"/>
    </location>
</feature>
<comment type="caution">
    <text evidence="3">The sequence shown here is derived from an EMBL/GenBank/DDBJ whole genome shotgun (WGS) entry which is preliminary data.</text>
</comment>
<dbReference type="InterPro" id="IPR016187">
    <property type="entry name" value="CTDL_fold"/>
</dbReference>